<name>A0A2S6IG92_9ACTN</name>
<evidence type="ECO:0000256" key="1">
    <source>
        <dbReference type="SAM" id="MobiDB-lite"/>
    </source>
</evidence>
<dbReference type="SUPFAM" id="SSF46689">
    <property type="entry name" value="Homeodomain-like"/>
    <property type="match status" value="1"/>
</dbReference>
<feature type="region of interest" description="Disordered" evidence="1">
    <location>
        <begin position="132"/>
        <end position="170"/>
    </location>
</feature>
<dbReference type="InterPro" id="IPR009057">
    <property type="entry name" value="Homeodomain-like_sf"/>
</dbReference>
<gene>
    <name evidence="2" type="ORF">CLV92_111140</name>
</gene>
<evidence type="ECO:0000313" key="3">
    <source>
        <dbReference type="Proteomes" id="UP000239485"/>
    </source>
</evidence>
<dbReference type="RefSeq" id="WP_245886858.1">
    <property type="nucleotide sequence ID" value="NZ_PTJD01000011.1"/>
</dbReference>
<accession>A0A2S6IG92</accession>
<reference evidence="2 3" key="1">
    <citation type="submission" date="2018-02" db="EMBL/GenBank/DDBJ databases">
        <title>Genomic Encyclopedia of Archaeal and Bacterial Type Strains, Phase II (KMG-II): from individual species to whole genera.</title>
        <authorList>
            <person name="Goeker M."/>
        </authorList>
    </citation>
    <scope>NUCLEOTIDE SEQUENCE [LARGE SCALE GENOMIC DNA]</scope>
    <source>
        <strain evidence="2 3">DSM 22857</strain>
    </source>
</reference>
<comment type="caution">
    <text evidence="2">The sequence shown here is derived from an EMBL/GenBank/DDBJ whole genome shotgun (WGS) entry which is preliminary data.</text>
</comment>
<dbReference type="AlphaFoldDB" id="A0A2S6IG92"/>
<proteinExistence type="predicted"/>
<dbReference type="Proteomes" id="UP000239485">
    <property type="component" value="Unassembled WGS sequence"/>
</dbReference>
<dbReference type="EMBL" id="PTJD01000011">
    <property type="protein sequence ID" value="PPK93223.1"/>
    <property type="molecule type" value="Genomic_DNA"/>
</dbReference>
<sequence>MGAASPVAAEHRISRATVGKWVTCVAEAGTEGLLDAARSGRPRLYDDDDAVSDLLAGITLEPPRPRPLWTHALLAEAMGRLNWGVTASWVTPTLGALGSKVHRVVGWLHRRHDSDFDVRVAAVQKAISAAAQDPRPVLSLDEKTAYSVRTPAGARSPGTESKKPPPATSP</sequence>
<organism evidence="2 3">
    <name type="scientific">Kineococcus xinjiangensis</name>
    <dbReference type="NCBI Taxonomy" id="512762"/>
    <lineage>
        <taxon>Bacteria</taxon>
        <taxon>Bacillati</taxon>
        <taxon>Actinomycetota</taxon>
        <taxon>Actinomycetes</taxon>
        <taxon>Kineosporiales</taxon>
        <taxon>Kineosporiaceae</taxon>
        <taxon>Kineococcus</taxon>
    </lineage>
</organism>
<protein>
    <submittedName>
        <fullName evidence="2">Uncharacterized protein</fullName>
    </submittedName>
</protein>
<keyword evidence="3" id="KW-1185">Reference proteome</keyword>
<evidence type="ECO:0000313" key="2">
    <source>
        <dbReference type="EMBL" id="PPK93223.1"/>
    </source>
</evidence>